<dbReference type="EMBL" id="CDPU01000099">
    <property type="protein sequence ID" value="CEO57401.1"/>
    <property type="molecule type" value="Genomic_DNA"/>
</dbReference>
<evidence type="ECO:0000313" key="1">
    <source>
        <dbReference type="EMBL" id="CEO57401.1"/>
    </source>
</evidence>
<protein>
    <submittedName>
        <fullName evidence="1">Uncharacterized protein</fullName>
    </submittedName>
</protein>
<accession>A0A0B7KRG7</accession>
<dbReference type="AlphaFoldDB" id="A0A0B7KRG7"/>
<name>A0A0B7KRG7_BIOOC</name>
<reference evidence="1" key="1">
    <citation type="submission" date="2015-01" db="EMBL/GenBank/DDBJ databases">
        <authorList>
            <person name="Durling Mikael"/>
        </authorList>
    </citation>
    <scope>NUCLEOTIDE SEQUENCE</scope>
</reference>
<gene>
    <name evidence="1" type="ORF">BN869_000013459_1</name>
</gene>
<proteinExistence type="predicted"/>
<organism evidence="1">
    <name type="scientific">Bionectria ochroleuca</name>
    <name type="common">Gliocladium roseum</name>
    <dbReference type="NCBI Taxonomy" id="29856"/>
    <lineage>
        <taxon>Eukaryota</taxon>
        <taxon>Fungi</taxon>
        <taxon>Dikarya</taxon>
        <taxon>Ascomycota</taxon>
        <taxon>Pezizomycotina</taxon>
        <taxon>Sordariomycetes</taxon>
        <taxon>Hypocreomycetidae</taxon>
        <taxon>Hypocreales</taxon>
        <taxon>Bionectriaceae</taxon>
        <taxon>Clonostachys</taxon>
    </lineage>
</organism>
<sequence>MALILASLAVKWLKQPMRNTSQPAMNILRSVTSSSVLSVLVRGGNVNRALWESWSASVWMGRRENTNPAGLALLVTPEIHPVFANKPCLFIAGNIR</sequence>